<dbReference type="GO" id="GO:0009664">
    <property type="term" value="P:plant-type cell wall organization"/>
    <property type="evidence" value="ECO:0007669"/>
    <property type="project" value="InterPro"/>
</dbReference>
<evidence type="ECO:0000313" key="10">
    <source>
        <dbReference type="EMBL" id="KAG6468153.1"/>
    </source>
</evidence>
<proteinExistence type="inferred from homology"/>
<dbReference type="EMBL" id="JACMSC010000022">
    <property type="protein sequence ID" value="KAG6468153.1"/>
    <property type="molecule type" value="Genomic_DNA"/>
</dbReference>
<dbReference type="InterPro" id="IPR002963">
    <property type="entry name" value="Expansin"/>
</dbReference>
<dbReference type="InterPro" id="IPR007117">
    <property type="entry name" value="Expansin_CBD"/>
</dbReference>
<gene>
    <name evidence="10" type="ORF">ZIOFF_072724</name>
</gene>
<dbReference type="AlphaFoldDB" id="A0A8J5BVA6"/>
<feature type="region of interest" description="Disordered" evidence="8">
    <location>
        <begin position="123"/>
        <end position="176"/>
    </location>
</feature>
<evidence type="ECO:0000256" key="7">
    <source>
        <dbReference type="ARBA" id="ARBA00023136"/>
    </source>
</evidence>
<evidence type="ECO:0000256" key="6">
    <source>
        <dbReference type="ARBA" id="ARBA00022729"/>
    </source>
</evidence>
<evidence type="ECO:0000256" key="5">
    <source>
        <dbReference type="ARBA" id="ARBA00022525"/>
    </source>
</evidence>
<keyword evidence="4" id="KW-0134">Cell wall</keyword>
<dbReference type="InterPro" id="IPR007118">
    <property type="entry name" value="Expan_Lol_pI"/>
</dbReference>
<keyword evidence="5" id="KW-0964">Secreted</keyword>
<name>A0A8J5BVA6_ZINOF</name>
<evidence type="ECO:0000256" key="2">
    <source>
        <dbReference type="ARBA" id="ARBA00004191"/>
    </source>
</evidence>
<dbReference type="Pfam" id="PF01357">
    <property type="entry name" value="Expansin_C"/>
    <property type="match status" value="1"/>
</dbReference>
<keyword evidence="6" id="KW-0732">Signal</keyword>
<dbReference type="InterPro" id="IPR036749">
    <property type="entry name" value="Expansin_CBD_sf"/>
</dbReference>
<organism evidence="10 11">
    <name type="scientific">Zingiber officinale</name>
    <name type="common">Ginger</name>
    <name type="synonym">Amomum zingiber</name>
    <dbReference type="NCBI Taxonomy" id="94328"/>
    <lineage>
        <taxon>Eukaryota</taxon>
        <taxon>Viridiplantae</taxon>
        <taxon>Streptophyta</taxon>
        <taxon>Embryophyta</taxon>
        <taxon>Tracheophyta</taxon>
        <taxon>Spermatophyta</taxon>
        <taxon>Magnoliopsida</taxon>
        <taxon>Liliopsida</taxon>
        <taxon>Zingiberales</taxon>
        <taxon>Zingiberaceae</taxon>
        <taxon>Zingiber</taxon>
    </lineage>
</organism>
<feature type="compositionally biased region" description="Low complexity" evidence="8">
    <location>
        <begin position="123"/>
        <end position="142"/>
    </location>
</feature>
<keyword evidence="7" id="KW-0472">Membrane</keyword>
<dbReference type="FunFam" id="2.60.40.760:FF:000001">
    <property type="entry name" value="Expansin"/>
    <property type="match status" value="1"/>
</dbReference>
<evidence type="ECO:0000256" key="4">
    <source>
        <dbReference type="ARBA" id="ARBA00022512"/>
    </source>
</evidence>
<dbReference type="GO" id="GO:0016020">
    <property type="term" value="C:membrane"/>
    <property type="evidence" value="ECO:0007669"/>
    <property type="project" value="UniProtKB-SubCell"/>
</dbReference>
<evidence type="ECO:0000259" key="9">
    <source>
        <dbReference type="PROSITE" id="PS50843"/>
    </source>
</evidence>
<dbReference type="SUPFAM" id="SSF49590">
    <property type="entry name" value="PHL pollen allergen"/>
    <property type="match status" value="1"/>
</dbReference>
<evidence type="ECO:0000256" key="1">
    <source>
        <dbReference type="ARBA" id="ARBA00004170"/>
    </source>
</evidence>
<feature type="domain" description="Expansin-like CBD" evidence="9">
    <location>
        <begin position="207"/>
        <end position="286"/>
    </location>
</feature>
<dbReference type="Gene3D" id="2.60.40.760">
    <property type="entry name" value="Expansin, cellulose-binding-like domain"/>
    <property type="match status" value="1"/>
</dbReference>
<accession>A0A8J5BVA6</accession>
<dbReference type="Proteomes" id="UP000734854">
    <property type="component" value="Unassembled WGS sequence"/>
</dbReference>
<dbReference type="PRINTS" id="PR01225">
    <property type="entry name" value="EXPANSNFAMLY"/>
</dbReference>
<sequence>MCRLFVSLPPSDAPPIANSMPINAPPSSSSFIATSLHLTLLQWPPVLSSYSTSSFSYSAASLRTPTGGNLPTPPSIAAAMLPEPWASSISIEALAGTRTSIAKATEPTRWRSAQRCSMTGSVAAPATSCSAPTTPSRASPAPSSSPPPTSAPQPTTSPATMAAGATPRARTSTSLSRLSSISGNIAQASVPCVKKGGIQFTINGHSFFNLVLITNVAGAGDVHSVLIKGSKGGWQAMSRNWGQNWQSNSLLDGQSLSFQVTTSDGRTVTSFDVAPAGWQFDQTFKGGQF</sequence>
<evidence type="ECO:0000256" key="3">
    <source>
        <dbReference type="ARBA" id="ARBA00005392"/>
    </source>
</evidence>
<comment type="caution">
    <text evidence="10">The sequence shown here is derived from an EMBL/GenBank/DDBJ whole genome shotgun (WGS) entry which is preliminary data.</text>
</comment>
<dbReference type="PANTHER" id="PTHR31867">
    <property type="entry name" value="EXPANSIN-A15"/>
    <property type="match status" value="1"/>
</dbReference>
<evidence type="ECO:0000256" key="8">
    <source>
        <dbReference type="SAM" id="MobiDB-lite"/>
    </source>
</evidence>
<comment type="similarity">
    <text evidence="3">Belongs to the expansin family. Expansin A subfamily.</text>
</comment>
<dbReference type="PROSITE" id="PS50843">
    <property type="entry name" value="EXPANSIN_CBD"/>
    <property type="match status" value="1"/>
</dbReference>
<feature type="compositionally biased region" description="Low complexity" evidence="8">
    <location>
        <begin position="152"/>
        <end position="163"/>
    </location>
</feature>
<reference evidence="10 11" key="1">
    <citation type="submission" date="2020-08" db="EMBL/GenBank/DDBJ databases">
        <title>Plant Genome Project.</title>
        <authorList>
            <person name="Zhang R.-G."/>
        </authorList>
    </citation>
    <scope>NUCLEOTIDE SEQUENCE [LARGE SCALE GENOMIC DNA]</scope>
    <source>
        <tissue evidence="10">Rhizome</tissue>
    </source>
</reference>
<keyword evidence="11" id="KW-1185">Reference proteome</keyword>
<comment type="subcellular location">
    <subcellularLocation>
        <location evidence="1">Membrane</location>
        <topology evidence="1">Peripheral membrane protein</topology>
    </subcellularLocation>
    <subcellularLocation>
        <location evidence="2">Secreted</location>
        <location evidence="2">Cell wall</location>
    </subcellularLocation>
</comment>
<evidence type="ECO:0000313" key="11">
    <source>
        <dbReference type="Proteomes" id="UP000734854"/>
    </source>
</evidence>
<dbReference type="GO" id="GO:0005576">
    <property type="term" value="C:extracellular region"/>
    <property type="evidence" value="ECO:0007669"/>
    <property type="project" value="InterPro"/>
</dbReference>
<protein>
    <recommendedName>
        <fullName evidence="9">Expansin-like CBD domain-containing protein</fullName>
    </recommendedName>
</protein>